<dbReference type="PANTHER" id="PTHR44379">
    <property type="entry name" value="OXIDOREDUCTASE WITH IRON-SULFUR SUBUNIT"/>
    <property type="match status" value="1"/>
</dbReference>
<dbReference type="KEGG" id="pbap:Pla133_36480"/>
<dbReference type="InterPro" id="IPR002888">
    <property type="entry name" value="2Fe-2S-bd"/>
</dbReference>
<keyword evidence="5" id="KW-0411">Iron-sulfur</keyword>
<evidence type="ECO:0000256" key="6">
    <source>
        <dbReference type="SAM" id="MobiDB-lite"/>
    </source>
</evidence>
<dbReference type="InterPro" id="IPR036010">
    <property type="entry name" value="2Fe-2S_ferredoxin-like_sf"/>
</dbReference>
<proteinExistence type="predicted"/>
<keyword evidence="9" id="KW-1185">Reference proteome</keyword>
<accession>A0A518BNI6</accession>
<name>A0A518BNI6_9BACT</name>
<evidence type="ECO:0000313" key="8">
    <source>
        <dbReference type="EMBL" id="QDU68550.1"/>
    </source>
</evidence>
<dbReference type="InterPro" id="IPR036884">
    <property type="entry name" value="2Fe-2S-bd_dom_sf"/>
</dbReference>
<evidence type="ECO:0000256" key="4">
    <source>
        <dbReference type="ARBA" id="ARBA00023004"/>
    </source>
</evidence>
<dbReference type="CDD" id="cd00207">
    <property type="entry name" value="fer2"/>
    <property type="match status" value="1"/>
</dbReference>
<sequence length="213" mass="21878">MRVLNLTVNGDATEVAAPAHWTLLEVLRYRMGLTGSKQGCDKGDCGACTVLIDGEPQLSCLTVAALAEGHEITTIEGLLPAHLRAGGEGPDPVQEAFDRCGALQCGFCQPGMILSARALLSENPAPTRDEIKAALSGNLCRCTGYTQIYQAVELALAEATGAEPASPSWAPGENPWAKTPEGNARPAVGAAGLTEGTGVAPSGGDSRTNGKAH</sequence>
<dbReference type="PROSITE" id="PS51085">
    <property type="entry name" value="2FE2S_FER_2"/>
    <property type="match status" value="1"/>
</dbReference>
<dbReference type="InterPro" id="IPR001041">
    <property type="entry name" value="2Fe-2S_ferredoxin-type"/>
</dbReference>
<keyword evidence="1" id="KW-0001">2Fe-2S</keyword>
<reference evidence="8 9" key="1">
    <citation type="submission" date="2019-02" db="EMBL/GenBank/DDBJ databases">
        <title>Deep-cultivation of Planctomycetes and their phenomic and genomic characterization uncovers novel biology.</title>
        <authorList>
            <person name="Wiegand S."/>
            <person name="Jogler M."/>
            <person name="Boedeker C."/>
            <person name="Pinto D."/>
            <person name="Vollmers J."/>
            <person name="Rivas-Marin E."/>
            <person name="Kohn T."/>
            <person name="Peeters S.H."/>
            <person name="Heuer A."/>
            <person name="Rast P."/>
            <person name="Oberbeckmann S."/>
            <person name="Bunk B."/>
            <person name="Jeske O."/>
            <person name="Meyerdierks A."/>
            <person name="Storesund J.E."/>
            <person name="Kallscheuer N."/>
            <person name="Luecker S."/>
            <person name="Lage O.M."/>
            <person name="Pohl T."/>
            <person name="Merkel B.J."/>
            <person name="Hornburger P."/>
            <person name="Mueller R.-W."/>
            <person name="Bruemmer F."/>
            <person name="Labrenz M."/>
            <person name="Spormann A.M."/>
            <person name="Op den Camp H."/>
            <person name="Overmann J."/>
            <person name="Amann R."/>
            <person name="Jetten M.S.M."/>
            <person name="Mascher T."/>
            <person name="Medema M.H."/>
            <person name="Devos D.P."/>
            <person name="Kaster A.-K."/>
            <person name="Ovreas L."/>
            <person name="Rohde M."/>
            <person name="Galperin M.Y."/>
            <person name="Jogler C."/>
        </authorList>
    </citation>
    <scope>NUCLEOTIDE SEQUENCE [LARGE SCALE GENOMIC DNA]</scope>
    <source>
        <strain evidence="8 9">Pla133</strain>
    </source>
</reference>
<dbReference type="Pfam" id="PF01799">
    <property type="entry name" value="Fer2_2"/>
    <property type="match status" value="1"/>
</dbReference>
<feature type="region of interest" description="Disordered" evidence="6">
    <location>
        <begin position="163"/>
        <end position="213"/>
    </location>
</feature>
<evidence type="ECO:0000313" key="9">
    <source>
        <dbReference type="Proteomes" id="UP000316921"/>
    </source>
</evidence>
<evidence type="ECO:0000256" key="2">
    <source>
        <dbReference type="ARBA" id="ARBA00022723"/>
    </source>
</evidence>
<dbReference type="AlphaFoldDB" id="A0A518BNI6"/>
<dbReference type="Gene3D" id="3.10.20.30">
    <property type="match status" value="1"/>
</dbReference>
<dbReference type="EC" id="1.3.7.9" evidence="8"/>
<dbReference type="Pfam" id="PF00111">
    <property type="entry name" value="Fer2"/>
    <property type="match status" value="1"/>
</dbReference>
<keyword evidence="4" id="KW-0408">Iron</keyword>
<gene>
    <name evidence="8" type="primary">hcrC</name>
    <name evidence="8" type="ORF">Pla133_36480</name>
</gene>
<organism evidence="8 9">
    <name type="scientific">Engelhardtia mirabilis</name>
    <dbReference type="NCBI Taxonomy" id="2528011"/>
    <lineage>
        <taxon>Bacteria</taxon>
        <taxon>Pseudomonadati</taxon>
        <taxon>Planctomycetota</taxon>
        <taxon>Planctomycetia</taxon>
        <taxon>Planctomycetia incertae sedis</taxon>
        <taxon>Engelhardtia</taxon>
    </lineage>
</organism>
<feature type="domain" description="2Fe-2S ferredoxin-type" evidence="7">
    <location>
        <begin position="2"/>
        <end position="78"/>
    </location>
</feature>
<dbReference type="PANTHER" id="PTHR44379:SF5">
    <property type="entry name" value="OXIDOREDUCTASE WITH IRON-SULFUR SUBUNIT"/>
    <property type="match status" value="1"/>
</dbReference>
<dbReference type="Gene3D" id="1.10.150.120">
    <property type="entry name" value="[2Fe-2S]-binding domain"/>
    <property type="match status" value="1"/>
</dbReference>
<dbReference type="GO" id="GO:0051537">
    <property type="term" value="F:2 iron, 2 sulfur cluster binding"/>
    <property type="evidence" value="ECO:0007669"/>
    <property type="project" value="UniProtKB-KW"/>
</dbReference>
<dbReference type="InterPro" id="IPR012675">
    <property type="entry name" value="Beta-grasp_dom_sf"/>
</dbReference>
<dbReference type="InterPro" id="IPR006058">
    <property type="entry name" value="2Fe2S_fd_BS"/>
</dbReference>
<dbReference type="SUPFAM" id="SSF47741">
    <property type="entry name" value="CO dehydrogenase ISP C-domain like"/>
    <property type="match status" value="1"/>
</dbReference>
<keyword evidence="2" id="KW-0479">Metal-binding</keyword>
<dbReference type="EMBL" id="CP036287">
    <property type="protein sequence ID" value="QDU68550.1"/>
    <property type="molecule type" value="Genomic_DNA"/>
</dbReference>
<dbReference type="GO" id="GO:0016491">
    <property type="term" value="F:oxidoreductase activity"/>
    <property type="evidence" value="ECO:0007669"/>
    <property type="project" value="UniProtKB-KW"/>
</dbReference>
<dbReference type="FunFam" id="3.10.20.30:FF:000020">
    <property type="entry name" value="Xanthine dehydrogenase iron-sulfur subunit"/>
    <property type="match status" value="1"/>
</dbReference>
<dbReference type="Proteomes" id="UP000316921">
    <property type="component" value="Chromosome"/>
</dbReference>
<protein>
    <submittedName>
        <fullName evidence="8">4-hydroxybenzoyl-CoA reductase subunit gamma</fullName>
        <ecNumber evidence="8">1.3.7.9</ecNumber>
    </submittedName>
</protein>
<evidence type="ECO:0000256" key="3">
    <source>
        <dbReference type="ARBA" id="ARBA00023002"/>
    </source>
</evidence>
<evidence type="ECO:0000256" key="5">
    <source>
        <dbReference type="ARBA" id="ARBA00023014"/>
    </source>
</evidence>
<dbReference type="SUPFAM" id="SSF54292">
    <property type="entry name" value="2Fe-2S ferredoxin-like"/>
    <property type="match status" value="1"/>
</dbReference>
<dbReference type="RefSeq" id="WP_145067650.1">
    <property type="nucleotide sequence ID" value="NZ_CP036287.1"/>
</dbReference>
<dbReference type="PROSITE" id="PS00197">
    <property type="entry name" value="2FE2S_FER_1"/>
    <property type="match status" value="1"/>
</dbReference>
<evidence type="ECO:0000259" key="7">
    <source>
        <dbReference type="PROSITE" id="PS51085"/>
    </source>
</evidence>
<dbReference type="GO" id="GO:0046872">
    <property type="term" value="F:metal ion binding"/>
    <property type="evidence" value="ECO:0007669"/>
    <property type="project" value="UniProtKB-KW"/>
</dbReference>
<dbReference type="InterPro" id="IPR051452">
    <property type="entry name" value="Diverse_Oxidoreductases"/>
</dbReference>
<keyword evidence="3 8" id="KW-0560">Oxidoreductase</keyword>
<evidence type="ECO:0000256" key="1">
    <source>
        <dbReference type="ARBA" id="ARBA00022714"/>
    </source>
</evidence>